<sequence length="247" mass="27880">MELKVIRRTKGLKSTLQSTLLAKKTNKTMAKGEDSHSEMADVRQRDGINVIFDQNSPASSRSRSPARSSGGGRRSVGSRRHRGRGTHGRRYRSSSSSSSSSRSSSHTRSRSHPRCHRPSSRCRCDKHRRNGRERRSRPSSRGYRRSVSRFSQSPPRTHKSGSRSGSSEHSVNLNLDDKEELIKTAKANATTILGVEKLELPERILEVEKLELSECVKPILSEQSEFKWVSSDTWVRQDPEKTLSQIT</sequence>
<feature type="compositionally biased region" description="Low complexity" evidence="1">
    <location>
        <begin position="56"/>
        <end position="68"/>
    </location>
</feature>
<name>A0A6A5E3N6_PERFL</name>
<feature type="compositionally biased region" description="Low complexity" evidence="1">
    <location>
        <begin position="93"/>
        <end position="104"/>
    </location>
</feature>
<protein>
    <recommendedName>
        <fullName evidence="4">Arginine/serine-rich protein 1</fullName>
    </recommendedName>
</protein>
<evidence type="ECO:0008006" key="4">
    <source>
        <dbReference type="Google" id="ProtNLM"/>
    </source>
</evidence>
<dbReference type="Pfam" id="PF17069">
    <property type="entry name" value="RSRP"/>
    <property type="match status" value="1"/>
</dbReference>
<proteinExistence type="predicted"/>
<evidence type="ECO:0000313" key="2">
    <source>
        <dbReference type="EMBL" id="KAF1375080.1"/>
    </source>
</evidence>
<feature type="compositionally biased region" description="Basic residues" evidence="1">
    <location>
        <begin position="105"/>
        <end position="147"/>
    </location>
</feature>
<comment type="caution">
    <text evidence="2">The sequence shown here is derived from an EMBL/GenBank/DDBJ whole genome shotgun (WGS) entry which is preliminary data.</text>
</comment>
<dbReference type="EMBL" id="VHII01000020">
    <property type="protein sequence ID" value="KAF1375080.1"/>
    <property type="molecule type" value="Genomic_DNA"/>
</dbReference>
<gene>
    <name evidence="2" type="ORF">PFLUV_G00235700</name>
</gene>
<dbReference type="AlphaFoldDB" id="A0A6A5E3N6"/>
<evidence type="ECO:0000256" key="1">
    <source>
        <dbReference type="SAM" id="MobiDB-lite"/>
    </source>
</evidence>
<feature type="compositionally biased region" description="Basic residues" evidence="1">
    <location>
        <begin position="76"/>
        <end position="92"/>
    </location>
</feature>
<accession>A0A6A5E3N6</accession>
<reference evidence="2 3" key="1">
    <citation type="submission" date="2019-06" db="EMBL/GenBank/DDBJ databases">
        <title>A chromosome-scale genome assembly of the European perch, Perca fluviatilis.</title>
        <authorList>
            <person name="Roques C."/>
            <person name="Zahm M."/>
            <person name="Cabau C."/>
            <person name="Klopp C."/>
            <person name="Bouchez O."/>
            <person name="Donnadieu C."/>
            <person name="Kuhl H."/>
            <person name="Gislard M."/>
            <person name="Guendouz S."/>
            <person name="Journot L."/>
            <person name="Haffray P."/>
            <person name="Bestin A."/>
            <person name="Morvezen R."/>
            <person name="Feron R."/>
            <person name="Wen M."/>
            <person name="Jouanno E."/>
            <person name="Herpin A."/>
            <person name="Schartl M."/>
            <person name="Postlethwait J."/>
            <person name="Schaerlinger B."/>
            <person name="Chardard D."/>
            <person name="Lecocq T."/>
            <person name="Poncet C."/>
            <person name="Jaffrelo L."/>
            <person name="Lampietro C."/>
            <person name="Guiguen Y."/>
        </authorList>
    </citation>
    <scope>NUCLEOTIDE SEQUENCE [LARGE SCALE GENOMIC DNA]</scope>
    <source>
        <tissue evidence="2">Blood</tissue>
    </source>
</reference>
<dbReference type="Proteomes" id="UP000465112">
    <property type="component" value="Chromosome 20"/>
</dbReference>
<evidence type="ECO:0000313" key="3">
    <source>
        <dbReference type="Proteomes" id="UP000465112"/>
    </source>
</evidence>
<feature type="region of interest" description="Disordered" evidence="1">
    <location>
        <begin position="17"/>
        <end position="172"/>
    </location>
</feature>
<feature type="compositionally biased region" description="Basic and acidic residues" evidence="1">
    <location>
        <begin position="30"/>
        <end position="46"/>
    </location>
</feature>
<keyword evidence="3" id="KW-1185">Reference proteome</keyword>
<organism evidence="2 3">
    <name type="scientific">Perca fluviatilis</name>
    <name type="common">European perch</name>
    <dbReference type="NCBI Taxonomy" id="8168"/>
    <lineage>
        <taxon>Eukaryota</taxon>
        <taxon>Metazoa</taxon>
        <taxon>Chordata</taxon>
        <taxon>Craniata</taxon>
        <taxon>Vertebrata</taxon>
        <taxon>Euteleostomi</taxon>
        <taxon>Actinopterygii</taxon>
        <taxon>Neopterygii</taxon>
        <taxon>Teleostei</taxon>
        <taxon>Neoteleostei</taxon>
        <taxon>Acanthomorphata</taxon>
        <taxon>Eupercaria</taxon>
        <taxon>Perciformes</taxon>
        <taxon>Percoidei</taxon>
        <taxon>Percidae</taxon>
        <taxon>Percinae</taxon>
        <taxon>Perca</taxon>
    </lineage>
</organism>